<evidence type="ECO:0000256" key="3">
    <source>
        <dbReference type="SAM" id="MobiDB-lite"/>
    </source>
</evidence>
<feature type="region of interest" description="Disordered" evidence="3">
    <location>
        <begin position="80"/>
        <end position="102"/>
    </location>
</feature>
<gene>
    <name evidence="4" type="ORF">C5167_046515</name>
</gene>
<keyword evidence="5" id="KW-1185">Reference proteome</keyword>
<dbReference type="InterPro" id="IPR019734">
    <property type="entry name" value="TPR_rpt"/>
</dbReference>
<dbReference type="SUPFAM" id="SSF48452">
    <property type="entry name" value="TPR-like"/>
    <property type="match status" value="2"/>
</dbReference>
<name>A0A4Y7LG99_PAPSO</name>
<sequence length="684" mass="76667">MRRYSYSLLSKVAATHPSRIVSGFCFRDFVSDIKSITPNKQNQSQLSDTHHHRHHKPCYRTHGLILQEIHQFQNNPCRNLSSLVDQNPRKSKKKERSEIEDEFESAVSTEEIMEALEAMKSAFGNNDVQLGWAYLKVGLHLDREGENPEKTLEFANKALDVFDRNNKVSLSVAMTLQLMGSACYSLKRFNDSLGYLNRANRILSRLELEGTVNESDVGPVMHAVQMELANVKTALGRREEALVNLKRCLELKQYVLEPDSREMGVANRELAEAYVAVLNFKEGLPYCLKALQIHEKQLGDDSVEVARDRRLLGVVYTGLEEHEKALEQNELSQKLLKKWGLESELLRAEVDAANIQIALGKYDEAVSTLGGVVRQTEKDSKTRAFVFISMANALCSQEKYEDSKRCLEISSGILGKKESEAPVEVAEAYTEMAMLYETMNELEAAISLLKKSLAILETVPQELHSEGSVSARLGWLLLLTGKVPQAIPYLESAVERLKESFGSKHFGVGYIYNNLGAAYLELDRPQSAAQMFASAKEVMDVSLGPHHADSIDACQNLSKAYGTMGSYTLALEFQQRVIDAWESHGPSAHDEIQEARQLLEQLKEKAQGSSCNDEDEVSPRKALPLPRSSDCALNRRSGINSKQKLSLGSQRAGWKAKELHSLLLKVLQEIMHKNLWEVNTDGLL</sequence>
<organism evidence="4 5">
    <name type="scientific">Papaver somniferum</name>
    <name type="common">Opium poppy</name>
    <dbReference type="NCBI Taxonomy" id="3469"/>
    <lineage>
        <taxon>Eukaryota</taxon>
        <taxon>Viridiplantae</taxon>
        <taxon>Streptophyta</taxon>
        <taxon>Embryophyta</taxon>
        <taxon>Tracheophyta</taxon>
        <taxon>Spermatophyta</taxon>
        <taxon>Magnoliopsida</taxon>
        <taxon>Ranunculales</taxon>
        <taxon>Papaveraceae</taxon>
        <taxon>Papaveroideae</taxon>
        <taxon>Papaver</taxon>
    </lineage>
</organism>
<evidence type="ECO:0000313" key="4">
    <source>
        <dbReference type="EMBL" id="RZC83732.1"/>
    </source>
</evidence>
<evidence type="ECO:0000313" key="5">
    <source>
        <dbReference type="Proteomes" id="UP000316621"/>
    </source>
</evidence>
<dbReference type="Pfam" id="PF13424">
    <property type="entry name" value="TPR_12"/>
    <property type="match status" value="2"/>
</dbReference>
<dbReference type="PROSITE" id="PS50005">
    <property type="entry name" value="TPR"/>
    <property type="match status" value="1"/>
</dbReference>
<dbReference type="OMA" id="PFNQNSA"/>
<dbReference type="Proteomes" id="UP000316621">
    <property type="component" value="Chromosome 11"/>
</dbReference>
<feature type="repeat" description="TPR" evidence="1">
    <location>
        <begin position="426"/>
        <end position="459"/>
    </location>
</feature>
<dbReference type="AlphaFoldDB" id="A0A4Y7LG99"/>
<proteinExistence type="predicted"/>
<dbReference type="Gene3D" id="1.25.40.10">
    <property type="entry name" value="Tetratricopeptide repeat domain"/>
    <property type="match status" value="3"/>
</dbReference>
<dbReference type="SUPFAM" id="SSF81901">
    <property type="entry name" value="HCP-like"/>
    <property type="match status" value="1"/>
</dbReference>
<dbReference type="STRING" id="3469.A0A4Y7LG99"/>
<protein>
    <submittedName>
        <fullName evidence="4">Uncharacterized protein</fullName>
    </submittedName>
</protein>
<accession>A0A4Y7LG99</accession>
<dbReference type="EMBL" id="CM010725">
    <property type="protein sequence ID" value="RZC83732.1"/>
    <property type="molecule type" value="Genomic_DNA"/>
</dbReference>
<evidence type="ECO:0000256" key="2">
    <source>
        <dbReference type="SAM" id="Coils"/>
    </source>
</evidence>
<dbReference type="Pfam" id="PF13181">
    <property type="entry name" value="TPR_8"/>
    <property type="match status" value="2"/>
</dbReference>
<dbReference type="Gramene" id="RZC83732">
    <property type="protein sequence ID" value="RZC83732"/>
    <property type="gene ID" value="C5167_046515"/>
</dbReference>
<dbReference type="PANTHER" id="PTHR47459:SF1">
    <property type="entry name" value="KINESIN LIGHT CHAIN-RELATED"/>
    <property type="match status" value="1"/>
</dbReference>
<reference evidence="4 5" key="1">
    <citation type="journal article" date="2018" name="Science">
        <title>The opium poppy genome and morphinan production.</title>
        <authorList>
            <person name="Guo L."/>
            <person name="Winzer T."/>
            <person name="Yang X."/>
            <person name="Li Y."/>
            <person name="Ning Z."/>
            <person name="He Z."/>
            <person name="Teodor R."/>
            <person name="Lu Y."/>
            <person name="Bowser T.A."/>
            <person name="Graham I.A."/>
            <person name="Ye K."/>
        </authorList>
    </citation>
    <scope>NUCLEOTIDE SEQUENCE [LARGE SCALE GENOMIC DNA]</scope>
    <source>
        <strain evidence="5">cv. HN1</strain>
        <tissue evidence="4">Leaves</tissue>
    </source>
</reference>
<feature type="region of interest" description="Disordered" evidence="3">
    <location>
        <begin position="605"/>
        <end position="629"/>
    </location>
</feature>
<dbReference type="PANTHER" id="PTHR47459">
    <property type="entry name" value="KINESIN LIGHT CHAIN-RELATED"/>
    <property type="match status" value="1"/>
</dbReference>
<evidence type="ECO:0000256" key="1">
    <source>
        <dbReference type="PROSITE-ProRule" id="PRU00339"/>
    </source>
</evidence>
<feature type="coiled-coil region" evidence="2">
    <location>
        <begin position="425"/>
        <end position="459"/>
    </location>
</feature>
<dbReference type="SMART" id="SM00028">
    <property type="entry name" value="TPR"/>
    <property type="match status" value="9"/>
</dbReference>
<keyword evidence="1" id="KW-0802">TPR repeat</keyword>
<keyword evidence="2" id="KW-0175">Coiled coil</keyword>
<dbReference type="InterPro" id="IPR011990">
    <property type="entry name" value="TPR-like_helical_dom_sf"/>
</dbReference>